<dbReference type="InterPro" id="IPR014284">
    <property type="entry name" value="RNA_pol_sigma-70_dom"/>
</dbReference>
<dbReference type="EMBL" id="AP017655">
    <property type="protein sequence ID" value="BAV63094.1"/>
    <property type="molecule type" value="Genomic_DNA"/>
</dbReference>
<dbReference type="AlphaFoldDB" id="A0A1E1EXV9"/>
<evidence type="ECO:0000256" key="2">
    <source>
        <dbReference type="ARBA" id="ARBA00023015"/>
    </source>
</evidence>
<keyword evidence="3" id="KW-0731">Sigma factor</keyword>
<dbReference type="GO" id="GO:0006352">
    <property type="term" value="P:DNA-templated transcription initiation"/>
    <property type="evidence" value="ECO:0007669"/>
    <property type="project" value="InterPro"/>
</dbReference>
<evidence type="ECO:0000259" key="6">
    <source>
        <dbReference type="Pfam" id="PF08281"/>
    </source>
</evidence>
<evidence type="ECO:0000313" key="8">
    <source>
        <dbReference type="Proteomes" id="UP000218272"/>
    </source>
</evidence>
<dbReference type="InterPro" id="IPR013249">
    <property type="entry name" value="RNA_pol_sigma70_r4_t2"/>
</dbReference>
<dbReference type="Pfam" id="PF04542">
    <property type="entry name" value="Sigma70_r2"/>
    <property type="match status" value="1"/>
</dbReference>
<dbReference type="InterPro" id="IPR036388">
    <property type="entry name" value="WH-like_DNA-bd_sf"/>
</dbReference>
<comment type="similarity">
    <text evidence="1">Belongs to the sigma-70 factor family. ECF subfamily.</text>
</comment>
<dbReference type="InterPro" id="IPR039425">
    <property type="entry name" value="RNA_pol_sigma-70-like"/>
</dbReference>
<dbReference type="Gene3D" id="1.10.1740.10">
    <property type="match status" value="1"/>
</dbReference>
<evidence type="ECO:0000256" key="4">
    <source>
        <dbReference type="ARBA" id="ARBA00023163"/>
    </source>
</evidence>
<gene>
    <name evidence="7" type="ORF">SCLO_1000540</name>
</gene>
<dbReference type="InterPro" id="IPR007627">
    <property type="entry name" value="RNA_pol_sigma70_r2"/>
</dbReference>
<evidence type="ECO:0000259" key="5">
    <source>
        <dbReference type="Pfam" id="PF04542"/>
    </source>
</evidence>
<dbReference type="PANTHER" id="PTHR43133:SF63">
    <property type="entry name" value="RNA POLYMERASE SIGMA FACTOR FECI-RELATED"/>
    <property type="match status" value="1"/>
</dbReference>
<dbReference type="CDD" id="cd06171">
    <property type="entry name" value="Sigma70_r4"/>
    <property type="match status" value="1"/>
</dbReference>
<dbReference type="Proteomes" id="UP000218272">
    <property type="component" value="Chromosome SCLO_1"/>
</dbReference>
<dbReference type="Gene3D" id="1.10.10.10">
    <property type="entry name" value="Winged helix-like DNA-binding domain superfamily/Winged helix DNA-binding domain"/>
    <property type="match status" value="1"/>
</dbReference>
<feature type="domain" description="RNA polymerase sigma-70 region 2" evidence="5">
    <location>
        <begin position="16"/>
        <end position="77"/>
    </location>
</feature>
<dbReference type="GO" id="GO:0016987">
    <property type="term" value="F:sigma factor activity"/>
    <property type="evidence" value="ECO:0007669"/>
    <property type="project" value="UniProtKB-KW"/>
</dbReference>
<organism evidence="7 8">
    <name type="scientific">Sphingobium cloacae</name>
    <dbReference type="NCBI Taxonomy" id="120107"/>
    <lineage>
        <taxon>Bacteria</taxon>
        <taxon>Pseudomonadati</taxon>
        <taxon>Pseudomonadota</taxon>
        <taxon>Alphaproteobacteria</taxon>
        <taxon>Sphingomonadales</taxon>
        <taxon>Sphingomonadaceae</taxon>
        <taxon>Sphingobium</taxon>
    </lineage>
</organism>
<dbReference type="NCBIfam" id="TIGR02937">
    <property type="entry name" value="sigma70-ECF"/>
    <property type="match status" value="1"/>
</dbReference>
<evidence type="ECO:0000256" key="1">
    <source>
        <dbReference type="ARBA" id="ARBA00010641"/>
    </source>
</evidence>
<evidence type="ECO:0000256" key="3">
    <source>
        <dbReference type="ARBA" id="ARBA00023082"/>
    </source>
</evidence>
<dbReference type="KEGG" id="sclo:SCLO_1000540"/>
<evidence type="ECO:0008006" key="9">
    <source>
        <dbReference type="Google" id="ProtNLM"/>
    </source>
</evidence>
<keyword evidence="4" id="KW-0804">Transcription</keyword>
<dbReference type="InterPro" id="IPR013324">
    <property type="entry name" value="RNA_pol_sigma_r3/r4-like"/>
</dbReference>
<evidence type="ECO:0000313" key="7">
    <source>
        <dbReference type="EMBL" id="BAV63094.1"/>
    </source>
</evidence>
<dbReference type="PANTHER" id="PTHR43133">
    <property type="entry name" value="RNA POLYMERASE ECF-TYPE SIGMA FACTO"/>
    <property type="match status" value="1"/>
</dbReference>
<feature type="domain" description="RNA polymerase sigma factor 70 region 4 type 2" evidence="6">
    <location>
        <begin position="110"/>
        <end position="161"/>
    </location>
</feature>
<dbReference type="SUPFAM" id="SSF88659">
    <property type="entry name" value="Sigma3 and sigma4 domains of RNA polymerase sigma factors"/>
    <property type="match status" value="1"/>
</dbReference>
<keyword evidence="8" id="KW-1185">Reference proteome</keyword>
<reference evidence="7 8" key="1">
    <citation type="submission" date="2016-10" db="EMBL/GenBank/DDBJ databases">
        <title>Complete Genome Sequence of the Nonylphenol-Degrading Bacterium Sphingobium cloacae JCM 10874T.</title>
        <authorList>
            <person name="Ootsuka M."/>
            <person name="Nishizawa T."/>
            <person name="Ohta H."/>
        </authorList>
    </citation>
    <scope>NUCLEOTIDE SEQUENCE [LARGE SCALE GENOMIC DNA]</scope>
    <source>
        <strain evidence="7 8">JCM 10874</strain>
    </source>
</reference>
<dbReference type="GO" id="GO:0003677">
    <property type="term" value="F:DNA binding"/>
    <property type="evidence" value="ECO:0007669"/>
    <property type="project" value="InterPro"/>
</dbReference>
<sequence>MTTNAVALTRLLLAERASLVRLVQRIVGSVPAAEDVTQSLWFRVQQVEDDPPISNKRAYLFRLATNLAVDRAKAERRHDALFEDGPLSEDVADESPLAERMLLDREALGLVQSAVRELSPRCRTILHMRRVEGLTASEIASRLGISRQMVTRYIAQAMAHCLDRLDTDE</sequence>
<protein>
    <recommendedName>
        <fullName evidence="9">RNA polymerase subunit sigma-24</fullName>
    </recommendedName>
</protein>
<name>A0A1E1EXV9_9SPHN</name>
<dbReference type="SUPFAM" id="SSF88946">
    <property type="entry name" value="Sigma2 domain of RNA polymerase sigma factors"/>
    <property type="match status" value="1"/>
</dbReference>
<dbReference type="RefSeq" id="WP_066521669.1">
    <property type="nucleotide sequence ID" value="NZ_AP017655.1"/>
</dbReference>
<dbReference type="InterPro" id="IPR013325">
    <property type="entry name" value="RNA_pol_sigma_r2"/>
</dbReference>
<accession>A0A1E1EXV9</accession>
<proteinExistence type="inferred from homology"/>
<dbReference type="Pfam" id="PF08281">
    <property type="entry name" value="Sigma70_r4_2"/>
    <property type="match status" value="1"/>
</dbReference>
<keyword evidence="2" id="KW-0805">Transcription regulation</keyword>
<dbReference type="OrthoDB" id="9794372at2"/>